<comment type="subunit">
    <text evidence="3 7">Homodimer.</text>
</comment>
<evidence type="ECO:0000256" key="2">
    <source>
        <dbReference type="ARBA" id="ARBA00008107"/>
    </source>
</evidence>
<dbReference type="Pfam" id="PF01895">
    <property type="entry name" value="PhoU"/>
    <property type="match status" value="2"/>
</dbReference>
<evidence type="ECO:0000256" key="7">
    <source>
        <dbReference type="PIRNR" id="PIRNR003107"/>
    </source>
</evidence>
<comment type="function">
    <text evidence="7">Plays a role in the regulation of phosphate uptake.</text>
</comment>
<keyword evidence="6 7" id="KW-0592">Phosphate transport</keyword>
<evidence type="ECO:0000256" key="4">
    <source>
        <dbReference type="ARBA" id="ARBA00022448"/>
    </source>
</evidence>
<dbReference type="GO" id="GO:0006817">
    <property type="term" value="P:phosphate ion transport"/>
    <property type="evidence" value="ECO:0007669"/>
    <property type="project" value="UniProtKB-KW"/>
</dbReference>
<dbReference type="PANTHER" id="PTHR42930:SF3">
    <property type="entry name" value="PHOSPHATE-SPECIFIC TRANSPORT SYSTEM ACCESSORY PROTEIN PHOU"/>
    <property type="match status" value="1"/>
</dbReference>
<dbReference type="NCBIfam" id="TIGR02135">
    <property type="entry name" value="phoU_full"/>
    <property type="match status" value="1"/>
</dbReference>
<dbReference type="EMBL" id="NOII01000002">
    <property type="protein sequence ID" value="OYD57910.1"/>
    <property type="molecule type" value="Genomic_DNA"/>
</dbReference>
<dbReference type="InterPro" id="IPR028366">
    <property type="entry name" value="PhoU"/>
</dbReference>
<dbReference type="GO" id="GO:0030643">
    <property type="term" value="P:intracellular phosphate ion homeostasis"/>
    <property type="evidence" value="ECO:0007669"/>
    <property type="project" value="InterPro"/>
</dbReference>
<dbReference type="GO" id="GO:0045936">
    <property type="term" value="P:negative regulation of phosphate metabolic process"/>
    <property type="evidence" value="ECO:0007669"/>
    <property type="project" value="InterPro"/>
</dbReference>
<evidence type="ECO:0000313" key="9">
    <source>
        <dbReference type="EMBL" id="OYD57910.1"/>
    </source>
</evidence>
<feature type="domain" description="PhoU" evidence="8">
    <location>
        <begin position="18"/>
        <end position="105"/>
    </location>
</feature>
<organism evidence="9 10">
    <name type="scientific">Fictibacillus aquaticus</name>
    <dbReference type="NCBI Taxonomy" id="2021314"/>
    <lineage>
        <taxon>Bacteria</taxon>
        <taxon>Bacillati</taxon>
        <taxon>Bacillota</taxon>
        <taxon>Bacilli</taxon>
        <taxon>Bacillales</taxon>
        <taxon>Fictibacillaceae</taxon>
        <taxon>Fictibacillus</taxon>
    </lineage>
</organism>
<sequence length="219" mass="24567">MVVRENFQHQLDELKESIVKLAKMTEHALMESVIALKNQDLEKALEIIENDQRINILEDEINDAAILLIAKQAPVATDLRRIIAAIKISSDVERMADFAVNIAKSTIRIGSTPLIKPMEEIPKMAGIAIDMLSKSITAYVDEDVVLAKELADIDDQVDELYGKIIQELLGMMAQNPDYLAQITQLSFVCRYIERTADHATNIAESIIFLVKGKRYGLNE</sequence>
<dbReference type="AlphaFoldDB" id="A0A235F9B6"/>
<evidence type="ECO:0000256" key="5">
    <source>
        <dbReference type="ARBA" id="ARBA00022490"/>
    </source>
</evidence>
<dbReference type="InterPro" id="IPR026022">
    <property type="entry name" value="PhoU_dom"/>
</dbReference>
<evidence type="ECO:0000256" key="3">
    <source>
        <dbReference type="ARBA" id="ARBA00011738"/>
    </source>
</evidence>
<dbReference type="Gene3D" id="1.20.58.220">
    <property type="entry name" value="Phosphate transport system protein phou homolog 2, domain 2"/>
    <property type="match status" value="1"/>
</dbReference>
<proteinExistence type="inferred from homology"/>
<evidence type="ECO:0000256" key="6">
    <source>
        <dbReference type="ARBA" id="ARBA00022592"/>
    </source>
</evidence>
<comment type="similarity">
    <text evidence="2 7">Belongs to the PhoU family.</text>
</comment>
<feature type="domain" description="PhoU" evidence="8">
    <location>
        <begin position="121"/>
        <end position="206"/>
    </location>
</feature>
<keyword evidence="4 7" id="KW-0813">Transport</keyword>
<keyword evidence="5 7" id="KW-0963">Cytoplasm</keyword>
<evidence type="ECO:0000256" key="1">
    <source>
        <dbReference type="ARBA" id="ARBA00004496"/>
    </source>
</evidence>
<name>A0A235F9B6_9BACL</name>
<dbReference type="PANTHER" id="PTHR42930">
    <property type="entry name" value="PHOSPHATE-SPECIFIC TRANSPORT SYSTEM ACCESSORY PROTEIN PHOU"/>
    <property type="match status" value="1"/>
</dbReference>
<keyword evidence="10" id="KW-1185">Reference proteome</keyword>
<accession>A0A235F9B6</accession>
<dbReference type="Proteomes" id="UP000215059">
    <property type="component" value="Unassembled WGS sequence"/>
</dbReference>
<reference evidence="9 10" key="1">
    <citation type="submission" date="2017-07" db="EMBL/GenBank/DDBJ databases">
        <title>Fictibacillus sp. nov. GDSW-R2A3 Genome sequencing and assembly.</title>
        <authorList>
            <person name="Mayilraj S."/>
        </authorList>
    </citation>
    <scope>NUCLEOTIDE SEQUENCE [LARGE SCALE GENOMIC DNA]</scope>
    <source>
        <strain evidence="9 10">GDSW-R2A3</strain>
    </source>
</reference>
<evidence type="ECO:0000313" key="10">
    <source>
        <dbReference type="Proteomes" id="UP000215059"/>
    </source>
</evidence>
<dbReference type="PIRSF" id="PIRSF003107">
    <property type="entry name" value="PhoU"/>
    <property type="match status" value="1"/>
</dbReference>
<dbReference type="OrthoDB" id="9814256at2"/>
<comment type="subcellular location">
    <subcellularLocation>
        <location evidence="1 7">Cytoplasm</location>
    </subcellularLocation>
</comment>
<comment type="caution">
    <text evidence="9">The sequence shown here is derived from an EMBL/GenBank/DDBJ whole genome shotgun (WGS) entry which is preliminary data.</text>
</comment>
<protein>
    <recommendedName>
        <fullName evidence="7">Phosphate-specific transport system accessory protein PhoU</fullName>
    </recommendedName>
</protein>
<dbReference type="SUPFAM" id="SSF109755">
    <property type="entry name" value="PhoU-like"/>
    <property type="match status" value="1"/>
</dbReference>
<dbReference type="FunFam" id="1.20.58.220:FF:000004">
    <property type="entry name" value="Phosphate-specific transport system accessory protein PhoU"/>
    <property type="match status" value="1"/>
</dbReference>
<dbReference type="GO" id="GO:0005737">
    <property type="term" value="C:cytoplasm"/>
    <property type="evidence" value="ECO:0007669"/>
    <property type="project" value="UniProtKB-SubCell"/>
</dbReference>
<dbReference type="RefSeq" id="WP_094251943.1">
    <property type="nucleotide sequence ID" value="NZ_JBHLXL010000001.1"/>
</dbReference>
<dbReference type="InterPro" id="IPR038078">
    <property type="entry name" value="PhoU-like_sf"/>
</dbReference>
<gene>
    <name evidence="9" type="primary">phoU</name>
    <name evidence="9" type="ORF">CGZ90_08390</name>
</gene>
<evidence type="ECO:0000259" key="8">
    <source>
        <dbReference type="Pfam" id="PF01895"/>
    </source>
</evidence>